<dbReference type="Pfam" id="PF04218">
    <property type="entry name" value="CENP-B_N"/>
    <property type="match status" value="1"/>
</dbReference>
<protein>
    <recommendedName>
        <fullName evidence="2">HTH psq-type domain-containing protein</fullName>
    </recommendedName>
</protein>
<comment type="subcellular location">
    <subcellularLocation>
        <location evidence="1">Nucleus</location>
    </subcellularLocation>
</comment>
<sequence length="59" mass="6803">MTTRKRLQSLKKVAIVWRLKAGESNDSIAKEFDVAHSTISTIWKHRDNKIQTVFLNSCT</sequence>
<comment type="caution">
    <text evidence="3">The sequence shown here is derived from an EMBL/GenBank/DDBJ whole genome shotgun (WGS) entry which is preliminary data.</text>
</comment>
<feature type="domain" description="HTH psq-type" evidence="2">
    <location>
        <begin position="11"/>
        <end position="47"/>
    </location>
</feature>
<dbReference type="GO" id="GO:0005634">
    <property type="term" value="C:nucleus"/>
    <property type="evidence" value="ECO:0007669"/>
    <property type="project" value="UniProtKB-SubCell"/>
</dbReference>
<name>A0AAV8X7F8_9CUCU</name>
<evidence type="ECO:0000259" key="2">
    <source>
        <dbReference type="Pfam" id="PF04218"/>
    </source>
</evidence>
<reference evidence="3" key="1">
    <citation type="journal article" date="2023" name="Insect Mol. Biol.">
        <title>Genome sequencing provides insights into the evolution of gene families encoding plant cell wall-degrading enzymes in longhorned beetles.</title>
        <authorList>
            <person name="Shin N.R."/>
            <person name="Okamura Y."/>
            <person name="Kirsch R."/>
            <person name="Pauchet Y."/>
        </authorList>
    </citation>
    <scope>NUCLEOTIDE SEQUENCE</scope>
    <source>
        <strain evidence="3">AMC_N1</strain>
    </source>
</reference>
<dbReference type="Gene3D" id="1.10.10.60">
    <property type="entry name" value="Homeodomain-like"/>
    <property type="match status" value="1"/>
</dbReference>
<dbReference type="SUPFAM" id="SSF46689">
    <property type="entry name" value="Homeodomain-like"/>
    <property type="match status" value="1"/>
</dbReference>
<proteinExistence type="predicted"/>
<gene>
    <name evidence="3" type="ORF">NQ318_016155</name>
</gene>
<dbReference type="InterPro" id="IPR007889">
    <property type="entry name" value="HTH_Psq"/>
</dbReference>
<accession>A0AAV8X7F8</accession>
<dbReference type="GO" id="GO:0003677">
    <property type="term" value="F:DNA binding"/>
    <property type="evidence" value="ECO:0007669"/>
    <property type="project" value="InterPro"/>
</dbReference>
<evidence type="ECO:0000313" key="4">
    <source>
        <dbReference type="Proteomes" id="UP001162162"/>
    </source>
</evidence>
<keyword evidence="4" id="KW-1185">Reference proteome</keyword>
<dbReference type="EMBL" id="JAPWTK010001037">
    <property type="protein sequence ID" value="KAJ8934488.1"/>
    <property type="molecule type" value="Genomic_DNA"/>
</dbReference>
<evidence type="ECO:0000256" key="1">
    <source>
        <dbReference type="ARBA" id="ARBA00004123"/>
    </source>
</evidence>
<evidence type="ECO:0000313" key="3">
    <source>
        <dbReference type="EMBL" id="KAJ8934488.1"/>
    </source>
</evidence>
<dbReference type="Proteomes" id="UP001162162">
    <property type="component" value="Unassembled WGS sequence"/>
</dbReference>
<organism evidence="3 4">
    <name type="scientific">Aromia moschata</name>
    <dbReference type="NCBI Taxonomy" id="1265417"/>
    <lineage>
        <taxon>Eukaryota</taxon>
        <taxon>Metazoa</taxon>
        <taxon>Ecdysozoa</taxon>
        <taxon>Arthropoda</taxon>
        <taxon>Hexapoda</taxon>
        <taxon>Insecta</taxon>
        <taxon>Pterygota</taxon>
        <taxon>Neoptera</taxon>
        <taxon>Endopterygota</taxon>
        <taxon>Coleoptera</taxon>
        <taxon>Polyphaga</taxon>
        <taxon>Cucujiformia</taxon>
        <taxon>Chrysomeloidea</taxon>
        <taxon>Cerambycidae</taxon>
        <taxon>Cerambycinae</taxon>
        <taxon>Callichromatini</taxon>
        <taxon>Aromia</taxon>
    </lineage>
</organism>
<dbReference type="InterPro" id="IPR009057">
    <property type="entry name" value="Homeodomain-like_sf"/>
</dbReference>
<dbReference type="AlphaFoldDB" id="A0AAV8X7F8"/>